<gene>
    <name evidence="5" type="ORF">TCAL_06734</name>
</gene>
<dbReference type="EMBL" id="VCGU01000008">
    <property type="protein sequence ID" value="TRY72396.1"/>
    <property type="molecule type" value="Genomic_DNA"/>
</dbReference>
<dbReference type="AlphaFoldDB" id="A0A553P3X7"/>
<feature type="transmembrane region" description="Helical" evidence="4">
    <location>
        <begin position="229"/>
        <end position="250"/>
    </location>
</feature>
<evidence type="ECO:0000256" key="1">
    <source>
        <dbReference type="ARBA" id="ARBA00022692"/>
    </source>
</evidence>
<reference evidence="5 6" key="1">
    <citation type="journal article" date="2018" name="Nat. Ecol. Evol.">
        <title>Genomic signatures of mitonuclear coevolution across populations of Tigriopus californicus.</title>
        <authorList>
            <person name="Barreto F.S."/>
            <person name="Watson E.T."/>
            <person name="Lima T.G."/>
            <person name="Willett C.S."/>
            <person name="Edmands S."/>
            <person name="Li W."/>
            <person name="Burton R.S."/>
        </authorList>
    </citation>
    <scope>NUCLEOTIDE SEQUENCE [LARGE SCALE GENOMIC DNA]</scope>
    <source>
        <strain evidence="5 6">San Diego</strain>
    </source>
</reference>
<protein>
    <submittedName>
        <fullName evidence="5">Uncharacterized protein</fullName>
    </submittedName>
</protein>
<dbReference type="InterPro" id="IPR011701">
    <property type="entry name" value="MFS"/>
</dbReference>
<evidence type="ECO:0000256" key="4">
    <source>
        <dbReference type="SAM" id="Phobius"/>
    </source>
</evidence>
<feature type="transmembrane region" description="Helical" evidence="4">
    <location>
        <begin position="671"/>
        <end position="694"/>
    </location>
</feature>
<feature type="transmembrane region" description="Helical" evidence="4">
    <location>
        <begin position="199"/>
        <end position="217"/>
    </location>
</feature>
<accession>A0A553P3X7</accession>
<sequence>MELWRGLNCGPYMHSIHLSFSIGGFIGPLLSKPFISNSIYGSPMELLFGLASIPMVTIGISLFIYAIARRDHFITRKPINHHEESDKVERQSQLGIESILLIALMFVFFIIHVVVEFSNFSYMPTMAVKLDLHLSEREGANILAFFMAGFSCARGLAIPLAVKVSPKYLLIVNLTLILIGSILLVVLGQSEKWVLEVGYTLSGLGMGSMFVNSWVWLEQYLTVGYRVANTFNIGCGIATVVSPLFIGNLVNDFPMTLIYTQLTAAIAASFIFSFGTYLGSKILQKRSALKVEDSATVSVNLTIPNKLHQICRRNMMAPTKMNHSESCKLLSEEKLDTINAPTCLQGPSLLKLEELYNTDTETISYIFLANSISSVVGFFIWTALMERVPKYRLLFFAFTVLLSGLASALFPHGGTLPILIVIASWYGIHSTSIHCGINALCLEVWRGQNTAPHIHSLHLLFSVGGFIAPLVSKPFIGPNQSANQLTWLFLWGSLPCFVVGLFLLVYYFGPWNQFDSKTPRPVSTVPDDEETPKEAVAKPKGSRAIITLMCFFASCYVLLEFSLISFLPTVAVKLPLNLSTDEAANTFAIFFAAFTISRGLAILLGIKFKANHTVLFNLGMLAIGSIVLSSFGTSAKWVFQCGYGITGLGMGSMFGNVFVCLEQYVTVTHRVANIINLGAILICMASPPLVGHFIDSFPMILMYLQLLVAIALSAIFIAINRIGNGLAK</sequence>
<feature type="transmembrane region" description="Helical" evidence="4">
    <location>
        <begin position="613"/>
        <end position="631"/>
    </location>
</feature>
<dbReference type="Pfam" id="PF07690">
    <property type="entry name" value="MFS_1"/>
    <property type="match status" value="2"/>
</dbReference>
<evidence type="ECO:0000256" key="2">
    <source>
        <dbReference type="ARBA" id="ARBA00022989"/>
    </source>
</evidence>
<feature type="transmembrane region" description="Helical" evidence="4">
    <location>
        <begin position="457"/>
        <end position="476"/>
    </location>
</feature>
<keyword evidence="1 4" id="KW-0812">Transmembrane</keyword>
<dbReference type="Proteomes" id="UP000318571">
    <property type="component" value="Chromosome 7"/>
</dbReference>
<name>A0A553P3X7_TIGCA</name>
<evidence type="ECO:0000256" key="3">
    <source>
        <dbReference type="ARBA" id="ARBA00023136"/>
    </source>
</evidence>
<proteinExistence type="predicted"/>
<dbReference type="GO" id="GO:0022857">
    <property type="term" value="F:transmembrane transporter activity"/>
    <property type="evidence" value="ECO:0007669"/>
    <property type="project" value="InterPro"/>
</dbReference>
<feature type="transmembrane region" description="Helical" evidence="4">
    <location>
        <begin position="363"/>
        <end position="384"/>
    </location>
</feature>
<comment type="caution">
    <text evidence="5">The sequence shown here is derived from an EMBL/GenBank/DDBJ whole genome shotgun (WGS) entry which is preliminary data.</text>
</comment>
<dbReference type="Gene3D" id="1.20.1250.20">
    <property type="entry name" value="MFS general substrate transporter like domains"/>
    <property type="match status" value="2"/>
</dbReference>
<feature type="transmembrane region" description="Helical" evidence="4">
    <location>
        <begin position="142"/>
        <end position="162"/>
    </location>
</feature>
<feature type="transmembrane region" description="Helical" evidence="4">
    <location>
        <begin position="257"/>
        <end position="278"/>
    </location>
</feature>
<evidence type="ECO:0000313" key="5">
    <source>
        <dbReference type="EMBL" id="TRY72396.1"/>
    </source>
</evidence>
<feature type="transmembrane region" description="Helical" evidence="4">
    <location>
        <begin position="587"/>
        <end position="606"/>
    </location>
</feature>
<evidence type="ECO:0000313" key="6">
    <source>
        <dbReference type="Proteomes" id="UP000318571"/>
    </source>
</evidence>
<feature type="transmembrane region" description="Helical" evidence="4">
    <location>
        <begin position="700"/>
        <end position="719"/>
    </location>
</feature>
<feature type="transmembrane region" description="Helical" evidence="4">
    <location>
        <begin position="168"/>
        <end position="187"/>
    </location>
</feature>
<dbReference type="SUPFAM" id="SSF103473">
    <property type="entry name" value="MFS general substrate transporter"/>
    <property type="match status" value="2"/>
</dbReference>
<keyword evidence="3 4" id="KW-0472">Membrane</keyword>
<feature type="transmembrane region" description="Helical" evidence="4">
    <location>
        <begin position="47"/>
        <end position="68"/>
    </location>
</feature>
<feature type="transmembrane region" description="Helical" evidence="4">
    <location>
        <begin position="545"/>
        <end position="567"/>
    </location>
</feature>
<feature type="transmembrane region" description="Helical" evidence="4">
    <location>
        <begin position="637"/>
        <end position="659"/>
    </location>
</feature>
<feature type="transmembrane region" description="Helical" evidence="4">
    <location>
        <begin position="99"/>
        <end position="122"/>
    </location>
</feature>
<feature type="transmembrane region" description="Helical" evidence="4">
    <location>
        <begin position="12"/>
        <end position="35"/>
    </location>
</feature>
<keyword evidence="2 4" id="KW-1133">Transmembrane helix</keyword>
<dbReference type="InterPro" id="IPR036259">
    <property type="entry name" value="MFS_trans_sf"/>
</dbReference>
<dbReference type="PANTHER" id="PTHR23121">
    <property type="entry name" value="SODIUM-DEPENDENT GLUCOSE TRANSPORTER 1"/>
    <property type="match status" value="1"/>
</dbReference>
<keyword evidence="6" id="KW-1185">Reference proteome</keyword>
<organism evidence="5 6">
    <name type="scientific">Tigriopus californicus</name>
    <name type="common">Marine copepod</name>
    <dbReference type="NCBI Taxonomy" id="6832"/>
    <lineage>
        <taxon>Eukaryota</taxon>
        <taxon>Metazoa</taxon>
        <taxon>Ecdysozoa</taxon>
        <taxon>Arthropoda</taxon>
        <taxon>Crustacea</taxon>
        <taxon>Multicrustacea</taxon>
        <taxon>Hexanauplia</taxon>
        <taxon>Copepoda</taxon>
        <taxon>Harpacticoida</taxon>
        <taxon>Harpacticidae</taxon>
        <taxon>Tigriopus</taxon>
    </lineage>
</organism>
<feature type="transmembrane region" description="Helical" evidence="4">
    <location>
        <begin position="488"/>
        <end position="508"/>
    </location>
</feature>
<dbReference type="PANTHER" id="PTHR23121:SF9">
    <property type="entry name" value="SODIUM-DEPENDENT GLUCOSE TRANSPORTER 1"/>
    <property type="match status" value="1"/>
</dbReference>